<feature type="domain" description="ABC1 atypical kinase-like" evidence="2">
    <location>
        <begin position="62"/>
        <end position="111"/>
    </location>
</feature>
<evidence type="ECO:0000256" key="1">
    <source>
        <dbReference type="SAM" id="MobiDB-lite"/>
    </source>
</evidence>
<proteinExistence type="predicted"/>
<dbReference type="PANTHER" id="PTHR43851:SF3">
    <property type="entry name" value="COENZYME Q8"/>
    <property type="match status" value="1"/>
</dbReference>
<evidence type="ECO:0000259" key="2">
    <source>
        <dbReference type="Pfam" id="PF03109"/>
    </source>
</evidence>
<organism evidence="3 4">
    <name type="scientific">Eimeria brunetti</name>
    <dbReference type="NCBI Taxonomy" id="51314"/>
    <lineage>
        <taxon>Eukaryota</taxon>
        <taxon>Sar</taxon>
        <taxon>Alveolata</taxon>
        <taxon>Apicomplexa</taxon>
        <taxon>Conoidasida</taxon>
        <taxon>Coccidia</taxon>
        <taxon>Eucoccidiorida</taxon>
        <taxon>Eimeriorina</taxon>
        <taxon>Eimeriidae</taxon>
        <taxon>Eimeria</taxon>
    </lineage>
</organism>
<dbReference type="Proteomes" id="UP000030750">
    <property type="component" value="Unassembled WGS sequence"/>
</dbReference>
<dbReference type="EMBL" id="HG713113">
    <property type="protein sequence ID" value="CDJ52334.1"/>
    <property type="molecule type" value="Genomic_DNA"/>
</dbReference>
<keyword evidence="4" id="KW-1185">Reference proteome</keyword>
<reference evidence="3" key="2">
    <citation type="submission" date="2013-10" db="EMBL/GenBank/DDBJ databases">
        <authorList>
            <person name="Aslett M."/>
        </authorList>
    </citation>
    <scope>NUCLEOTIDE SEQUENCE [LARGE SCALE GENOMIC DNA]</scope>
    <source>
        <strain evidence="3">Houghton</strain>
    </source>
</reference>
<reference evidence="3" key="1">
    <citation type="submission" date="2013-10" db="EMBL/GenBank/DDBJ databases">
        <title>Genomic analysis of the causative agents of coccidiosis in chickens.</title>
        <authorList>
            <person name="Reid A.J."/>
            <person name="Blake D."/>
            <person name="Billington K."/>
            <person name="Browne H."/>
            <person name="Dunn M."/>
            <person name="Hung S."/>
            <person name="Kawahara F."/>
            <person name="Miranda-Saavedra D."/>
            <person name="Mourier T."/>
            <person name="Nagra H."/>
            <person name="Otto T.D."/>
            <person name="Rawlings N."/>
            <person name="Sanchez A."/>
            <person name="Sanders M."/>
            <person name="Subramaniam C."/>
            <person name="Tay Y."/>
            <person name="Dear P."/>
            <person name="Doerig C."/>
            <person name="Gruber A."/>
            <person name="Parkinson J."/>
            <person name="Shirley M."/>
            <person name="Wan K.L."/>
            <person name="Berriman M."/>
            <person name="Tomley F."/>
            <person name="Pain A."/>
        </authorList>
    </citation>
    <scope>NUCLEOTIDE SEQUENCE [LARGE SCALE GENOMIC DNA]</scope>
    <source>
        <strain evidence="3">Houghton</strain>
    </source>
</reference>
<dbReference type="VEuPathDB" id="ToxoDB:EBH_0048880"/>
<dbReference type="InterPro" id="IPR051409">
    <property type="entry name" value="Atypical_kinase_ADCK"/>
</dbReference>
<dbReference type="Pfam" id="PF03109">
    <property type="entry name" value="ABC1"/>
    <property type="match status" value="1"/>
</dbReference>
<sequence length="115" mass="13627">MEKEILSEYPTSRSSTDCFPSETAQQQQQQQQQQKQQQQKQQQQQQQQQQGEGEVYNGVLLQEERDYMGELLLRLVLREVFIYRLMNTDANPANFLWDGKSRCLWLLDFGAGYLF</sequence>
<name>U6LUP4_9EIME</name>
<evidence type="ECO:0000313" key="4">
    <source>
        <dbReference type="Proteomes" id="UP000030750"/>
    </source>
</evidence>
<dbReference type="GO" id="GO:0006744">
    <property type="term" value="P:ubiquinone biosynthetic process"/>
    <property type="evidence" value="ECO:0007669"/>
    <property type="project" value="TreeGrafter"/>
</dbReference>
<protein>
    <submittedName>
        <fullName evidence="3">ABC1 domain-containing protein, putative</fullName>
    </submittedName>
</protein>
<evidence type="ECO:0000313" key="3">
    <source>
        <dbReference type="EMBL" id="CDJ52334.1"/>
    </source>
</evidence>
<feature type="region of interest" description="Disordered" evidence="1">
    <location>
        <begin position="1"/>
        <end position="51"/>
    </location>
</feature>
<dbReference type="AlphaFoldDB" id="U6LUP4"/>
<feature type="compositionally biased region" description="Polar residues" evidence="1">
    <location>
        <begin position="9"/>
        <end position="24"/>
    </location>
</feature>
<dbReference type="PANTHER" id="PTHR43851">
    <property type="match status" value="1"/>
</dbReference>
<feature type="compositionally biased region" description="Low complexity" evidence="1">
    <location>
        <begin position="25"/>
        <end position="50"/>
    </location>
</feature>
<gene>
    <name evidence="3" type="ORF">EBH_0048880</name>
</gene>
<dbReference type="OrthoDB" id="201153at2759"/>
<dbReference type="InterPro" id="IPR004147">
    <property type="entry name" value="ABC1_dom"/>
</dbReference>
<accession>U6LUP4</accession>